<evidence type="ECO:0000313" key="2">
    <source>
        <dbReference type="EMBL" id="SFC28579.1"/>
    </source>
</evidence>
<dbReference type="EMBL" id="FOLX01000001">
    <property type="protein sequence ID" value="SFC28579.1"/>
    <property type="molecule type" value="Genomic_DNA"/>
</dbReference>
<keyword evidence="3" id="KW-1185">Reference proteome</keyword>
<dbReference type="AlphaFoldDB" id="A0A1I1HWN7"/>
<sequence length="183" mass="20195">MTLDPSPLEQSPLDQPAEARNPQAQIDLQDLDLDPFETAILPILRHFLAAVTAPETQSWHIAYATAAERWGQSVGLAIAHGLSELLCAIHACREAPVTHCDALALDTRALLTADEAMILLMIRYMRRDNTERARIAVENVTHGRRDASVIRAGLKFAQRFHAGLSRRPGDPAPARSEPLRIVQ</sequence>
<name>A0A1I1HWN7_9RHOB</name>
<gene>
    <name evidence="2" type="ORF">SAMN05421762_0418</name>
</gene>
<organism evidence="2 3">
    <name type="scientific">Pseudooceanicola nitratireducens</name>
    <dbReference type="NCBI Taxonomy" id="517719"/>
    <lineage>
        <taxon>Bacteria</taxon>
        <taxon>Pseudomonadati</taxon>
        <taxon>Pseudomonadota</taxon>
        <taxon>Alphaproteobacteria</taxon>
        <taxon>Rhodobacterales</taxon>
        <taxon>Paracoccaceae</taxon>
        <taxon>Pseudooceanicola</taxon>
    </lineage>
</organism>
<dbReference type="RefSeq" id="WP_244525494.1">
    <property type="nucleotide sequence ID" value="NZ_FNZG01000002.1"/>
</dbReference>
<evidence type="ECO:0000256" key="1">
    <source>
        <dbReference type="SAM" id="MobiDB-lite"/>
    </source>
</evidence>
<accession>A0A1I1HWN7</accession>
<reference evidence="2 3" key="1">
    <citation type="submission" date="2016-10" db="EMBL/GenBank/DDBJ databases">
        <authorList>
            <person name="de Groot N.N."/>
        </authorList>
    </citation>
    <scope>NUCLEOTIDE SEQUENCE [LARGE SCALE GENOMIC DNA]</scope>
    <source>
        <strain evidence="2 3">DSM 29619</strain>
    </source>
</reference>
<proteinExistence type="predicted"/>
<dbReference type="Proteomes" id="UP000231644">
    <property type="component" value="Unassembled WGS sequence"/>
</dbReference>
<dbReference type="STRING" id="517719.SAMN05421762_0418"/>
<protein>
    <submittedName>
        <fullName evidence="2">Uncharacterized protein</fullName>
    </submittedName>
</protein>
<evidence type="ECO:0000313" key="3">
    <source>
        <dbReference type="Proteomes" id="UP000231644"/>
    </source>
</evidence>
<feature type="region of interest" description="Disordered" evidence="1">
    <location>
        <begin position="164"/>
        <end position="183"/>
    </location>
</feature>